<evidence type="ECO:0000313" key="1">
    <source>
        <dbReference type="EMBL" id="OII72610.1"/>
    </source>
</evidence>
<keyword evidence="2" id="KW-1185">Reference proteome</keyword>
<dbReference type="RefSeq" id="XP_028874072.1">
    <property type="nucleotide sequence ID" value="XM_029020359.1"/>
</dbReference>
<protein>
    <submittedName>
        <fullName evidence="1">Uncharacterized protein</fullName>
    </submittedName>
</protein>
<organism evidence="1 2">
    <name type="scientific">Cryptosporidium ubiquitum</name>
    <dbReference type="NCBI Taxonomy" id="857276"/>
    <lineage>
        <taxon>Eukaryota</taxon>
        <taxon>Sar</taxon>
        <taxon>Alveolata</taxon>
        <taxon>Apicomplexa</taxon>
        <taxon>Conoidasida</taxon>
        <taxon>Coccidia</taxon>
        <taxon>Eucoccidiorida</taxon>
        <taxon>Eimeriorina</taxon>
        <taxon>Cryptosporidiidae</taxon>
        <taxon>Cryptosporidium</taxon>
    </lineage>
</organism>
<dbReference type="OrthoDB" id="343755at2759"/>
<reference evidence="1 2" key="1">
    <citation type="submission" date="2016-10" db="EMBL/GenBank/DDBJ databases">
        <title>Reductive evolution of mitochondrial metabolism and differential evolution of invasion-related proteins in Cryptosporidium.</title>
        <authorList>
            <person name="Liu S."/>
            <person name="Roellig D.M."/>
            <person name="Guo Y."/>
            <person name="Li N."/>
            <person name="Frace M.A."/>
            <person name="Tang K."/>
            <person name="Zhang L."/>
            <person name="Feng Y."/>
            <person name="Xiao L."/>
        </authorList>
    </citation>
    <scope>NUCLEOTIDE SEQUENCE [LARGE SCALE GENOMIC DNA]</scope>
    <source>
        <strain evidence="1">39726</strain>
    </source>
</reference>
<dbReference type="VEuPathDB" id="CryptoDB:cubi_03346"/>
<dbReference type="GeneID" id="39980138"/>
<dbReference type="AlphaFoldDB" id="A0A1J4MEE2"/>
<gene>
    <name evidence="1" type="ORF">cubi_03346</name>
</gene>
<proteinExistence type="predicted"/>
<name>A0A1J4MEE2_9CRYT</name>
<dbReference type="EMBL" id="LRBP01000021">
    <property type="protein sequence ID" value="OII72610.1"/>
    <property type="molecule type" value="Genomic_DNA"/>
</dbReference>
<comment type="caution">
    <text evidence="1">The sequence shown here is derived from an EMBL/GenBank/DDBJ whole genome shotgun (WGS) entry which is preliminary data.</text>
</comment>
<dbReference type="Proteomes" id="UP000186176">
    <property type="component" value="Unassembled WGS sequence"/>
</dbReference>
<accession>A0A1J4MEE2</accession>
<evidence type="ECO:0000313" key="2">
    <source>
        <dbReference type="Proteomes" id="UP000186176"/>
    </source>
</evidence>
<sequence>MSKRILASKNISLDKNYDKGVSNINEVINSCIAPNVTYKYDQRWYITEQNKMGPFGWFDGKYTIPGWRTMQMAYESFDFDALDSKKLNNGTYLLTLEYFLPLIETLNEILPLIAQRIAFSSIFNSNNTGSNNLDHVNDQDQSNQYESSKYIQDAPTTWSNHRQDAYLKYRANFELIPAQEIYCIN</sequence>